<sequence>MTDTLMAERADRLARIRRLSGFMKWFLTVVMGLVVIIGLFLVVTLCLPADLLFTADEMIDIADVERRMGDIPLGQRIAIAGLTGLAFFLIAGACWHIRLVFKRFQHIEFFDPRTLSSVVSFGRWLIIFAIVDLISDPVGSALLTLDLPEGQRSIDVTLDGGELFFLILGSLMLVFGWILREAALIAEENKQFI</sequence>
<evidence type="ECO:0000313" key="2">
    <source>
        <dbReference type="EMBL" id="TWI93318.1"/>
    </source>
</evidence>
<gene>
    <name evidence="2" type="ORF">JM93_00874</name>
</gene>
<dbReference type="OrthoDB" id="7849390at2"/>
<keyword evidence="1" id="KW-0472">Membrane</keyword>
<comment type="caution">
    <text evidence="2">The sequence shown here is derived from an EMBL/GenBank/DDBJ whole genome shotgun (WGS) entry which is preliminary data.</text>
</comment>
<evidence type="ECO:0000256" key="1">
    <source>
        <dbReference type="SAM" id="Phobius"/>
    </source>
</evidence>
<keyword evidence="1" id="KW-0812">Transmembrane</keyword>
<accession>A0A562TJ73</accession>
<keyword evidence="3" id="KW-1185">Reference proteome</keyword>
<proteinExistence type="predicted"/>
<organism evidence="2 3">
    <name type="scientific">Roseibium hamelinense</name>
    <dbReference type="NCBI Taxonomy" id="150831"/>
    <lineage>
        <taxon>Bacteria</taxon>
        <taxon>Pseudomonadati</taxon>
        <taxon>Pseudomonadota</taxon>
        <taxon>Alphaproteobacteria</taxon>
        <taxon>Hyphomicrobiales</taxon>
        <taxon>Stappiaceae</taxon>
        <taxon>Roseibium</taxon>
    </lineage>
</organism>
<evidence type="ECO:0000313" key="3">
    <source>
        <dbReference type="Proteomes" id="UP000320593"/>
    </source>
</evidence>
<feature type="transmembrane region" description="Helical" evidence="1">
    <location>
        <begin position="77"/>
        <end position="101"/>
    </location>
</feature>
<dbReference type="AlphaFoldDB" id="A0A562TJ73"/>
<dbReference type="RefSeq" id="WP_145340789.1">
    <property type="nucleotide sequence ID" value="NZ_VLLF01000001.1"/>
</dbReference>
<feature type="transmembrane region" description="Helical" evidence="1">
    <location>
        <begin position="163"/>
        <end position="180"/>
    </location>
</feature>
<keyword evidence="1" id="KW-1133">Transmembrane helix</keyword>
<protein>
    <recommendedName>
        <fullName evidence="4">DUF2975 family protein</fullName>
    </recommendedName>
</protein>
<feature type="transmembrane region" description="Helical" evidence="1">
    <location>
        <begin position="121"/>
        <end position="143"/>
    </location>
</feature>
<reference evidence="2 3" key="1">
    <citation type="submission" date="2019-07" db="EMBL/GenBank/DDBJ databases">
        <title>Genomic Encyclopedia of Archaeal and Bacterial Type Strains, Phase II (KMG-II): from individual species to whole genera.</title>
        <authorList>
            <person name="Goeker M."/>
        </authorList>
    </citation>
    <scope>NUCLEOTIDE SEQUENCE [LARGE SCALE GENOMIC DNA]</scope>
    <source>
        <strain evidence="2 3">ATCC BAA-252</strain>
    </source>
</reference>
<name>A0A562TJ73_9HYPH</name>
<feature type="transmembrane region" description="Helical" evidence="1">
    <location>
        <begin position="21"/>
        <end position="43"/>
    </location>
</feature>
<dbReference type="Proteomes" id="UP000320593">
    <property type="component" value="Unassembled WGS sequence"/>
</dbReference>
<evidence type="ECO:0008006" key="4">
    <source>
        <dbReference type="Google" id="ProtNLM"/>
    </source>
</evidence>
<dbReference type="EMBL" id="VLLF01000001">
    <property type="protein sequence ID" value="TWI93318.1"/>
    <property type="molecule type" value="Genomic_DNA"/>
</dbReference>